<dbReference type="FunFam" id="3.40.50.1360:FF:000003">
    <property type="entry name" value="Glucosamine-6-phosphate deaminase"/>
    <property type="match status" value="1"/>
</dbReference>
<dbReference type="EC" id="3.5.99.6" evidence="4"/>
<dbReference type="EMBL" id="ACWF01000004">
    <property type="protein sequence ID" value="EHL79636.1"/>
    <property type="molecule type" value="Genomic_DNA"/>
</dbReference>
<dbReference type="SUPFAM" id="SSF100950">
    <property type="entry name" value="NagB/RpiA/CoA transferase-like"/>
    <property type="match status" value="1"/>
</dbReference>
<dbReference type="AlphaFoldDB" id="G9QGQ9"/>
<keyword evidence="7" id="KW-1185">Reference proteome</keyword>
<keyword evidence="3 4" id="KW-0119">Carbohydrate metabolism</keyword>
<comment type="similarity">
    <text evidence="4">Belongs to the glucosamine/galactosamine-6-phosphate isomerase family. NagB subfamily.</text>
</comment>
<feature type="active site" description="For ring-opening step" evidence="4">
    <location>
        <position position="143"/>
    </location>
</feature>
<comment type="caution">
    <text evidence="4">Lacks conserved residue(s) required for the propagation of feature annotation.</text>
</comment>
<dbReference type="GO" id="GO:0006046">
    <property type="term" value="P:N-acetylglucosamine catabolic process"/>
    <property type="evidence" value="ECO:0007669"/>
    <property type="project" value="UniProtKB-UniRule"/>
</dbReference>
<dbReference type="GO" id="GO:0042802">
    <property type="term" value="F:identical protein binding"/>
    <property type="evidence" value="ECO:0007669"/>
    <property type="project" value="TreeGrafter"/>
</dbReference>
<proteinExistence type="inferred from homology"/>
<sequence>MRVVKVANYEEMSQKAAECIIRQVKEKPDSVLGLATGGTVIGTYQLLAKDHQKNGTSYRQILTVNLDEYIGISPEHEQSYHFYMKKRLFDHVQILPENTYLPDGQAEDLEEECKKYDERIESLGGIDLQLLGIGVNGHIGFNEPGTPFDSKTHIVELSESTRKANARFFNTLEEVPKKAITMGIETIMKSKKILLLASGLKKAPIIRKLFHEGITEEIPASVLKKHENVVLIADEEALSLVDPVWVETEA</sequence>
<dbReference type="PANTHER" id="PTHR11280:SF5">
    <property type="entry name" value="GLUCOSAMINE-6-PHOSPHATE ISOMERASE"/>
    <property type="match status" value="1"/>
</dbReference>
<dbReference type="HAMAP" id="MF_01241">
    <property type="entry name" value="GlcN6P_deamin"/>
    <property type="match status" value="1"/>
</dbReference>
<dbReference type="PANTHER" id="PTHR11280">
    <property type="entry name" value="GLUCOSAMINE-6-PHOSPHATE ISOMERASE"/>
    <property type="match status" value="1"/>
</dbReference>
<dbReference type="InterPro" id="IPR006148">
    <property type="entry name" value="Glc/Gal-6P_isomerase"/>
</dbReference>
<dbReference type="InterPro" id="IPR037171">
    <property type="entry name" value="NagB/RpiA_transferase-like"/>
</dbReference>
<comment type="function">
    <text evidence="4">Catalyzes the reversible isomerization-deamination of glucosamine 6-phosphate (GlcN6P) to form fructose 6-phosphate (Fru6P) and ammonium ion.</text>
</comment>
<dbReference type="InterPro" id="IPR004547">
    <property type="entry name" value="Glucosamine6P_isomerase"/>
</dbReference>
<comment type="catalytic activity">
    <reaction evidence="1 4">
        <text>alpha-D-glucosamine 6-phosphate + H2O = beta-D-fructose 6-phosphate + NH4(+)</text>
        <dbReference type="Rhea" id="RHEA:12172"/>
        <dbReference type="ChEBI" id="CHEBI:15377"/>
        <dbReference type="ChEBI" id="CHEBI:28938"/>
        <dbReference type="ChEBI" id="CHEBI:57634"/>
        <dbReference type="ChEBI" id="CHEBI:75989"/>
        <dbReference type="EC" id="3.5.99.6"/>
    </reaction>
</comment>
<evidence type="ECO:0000256" key="1">
    <source>
        <dbReference type="ARBA" id="ARBA00000644"/>
    </source>
</evidence>
<feature type="active site" description="Proton acceptor; for ring-opening step" evidence="4">
    <location>
        <position position="138"/>
    </location>
</feature>
<dbReference type="HOGENOM" id="CLU_049611_1_1_9"/>
<dbReference type="InterPro" id="IPR018321">
    <property type="entry name" value="Glucosamine6P_isomerase_CS"/>
</dbReference>
<dbReference type="GO" id="GO:0019262">
    <property type="term" value="P:N-acetylneuraminate catabolic process"/>
    <property type="evidence" value="ECO:0007669"/>
    <property type="project" value="UniProtKB-UniRule"/>
</dbReference>
<dbReference type="GO" id="GO:0004342">
    <property type="term" value="F:glucosamine-6-phosphate deaminase activity"/>
    <property type="evidence" value="ECO:0007669"/>
    <property type="project" value="UniProtKB-UniRule"/>
</dbReference>
<feature type="domain" description="Glucosamine/galactosamine-6-phosphate isomerase" evidence="5">
    <location>
        <begin position="10"/>
        <end position="229"/>
    </location>
</feature>
<evidence type="ECO:0000313" key="7">
    <source>
        <dbReference type="Proteomes" id="UP000011747"/>
    </source>
</evidence>
<evidence type="ECO:0000259" key="5">
    <source>
        <dbReference type="Pfam" id="PF01182"/>
    </source>
</evidence>
<comment type="pathway">
    <text evidence="4">Amino-sugar metabolism; N-acetylneuraminate degradation; D-fructose 6-phosphate from N-acetylneuraminate: step 5/5.</text>
</comment>
<dbReference type="PROSITE" id="PS01161">
    <property type="entry name" value="GLC_GALNAC_ISOMERASE"/>
    <property type="match status" value="1"/>
</dbReference>
<dbReference type="CDD" id="cd01399">
    <property type="entry name" value="GlcN6P_deaminase"/>
    <property type="match status" value="1"/>
</dbReference>
<evidence type="ECO:0000256" key="2">
    <source>
        <dbReference type="ARBA" id="ARBA00022801"/>
    </source>
</evidence>
<keyword evidence="2 4" id="KW-0378">Hydrolase</keyword>
<reference evidence="6 7" key="1">
    <citation type="submission" date="2011-09" db="EMBL/GenBank/DDBJ databases">
        <title>The Genome Sequence of Bacillus smithii 7_3_47FAA.</title>
        <authorList>
            <consortium name="The Broad Institute Genome Sequencing Platform"/>
            <person name="Earl A."/>
            <person name="Ward D."/>
            <person name="Feldgarden M."/>
            <person name="Gevers D."/>
            <person name="Daigneault M."/>
            <person name="Strauss J."/>
            <person name="Allen-Vercoe E."/>
            <person name="Young S.K."/>
            <person name="Zeng Q."/>
            <person name="Gargeya S."/>
            <person name="Fitzgerald M."/>
            <person name="Haas B."/>
            <person name="Abouelleil A."/>
            <person name="Alvarado L."/>
            <person name="Arachchi H.M."/>
            <person name="Berlin A."/>
            <person name="Brown A."/>
            <person name="Chapman S.B."/>
            <person name="Chen Z."/>
            <person name="Dunbar C."/>
            <person name="Freedman E."/>
            <person name="Gearin G."/>
            <person name="Goldberg J."/>
            <person name="Griggs A."/>
            <person name="Gujja S."/>
            <person name="Heiman D."/>
            <person name="Howarth C."/>
            <person name="Larson L."/>
            <person name="Lui A."/>
            <person name="MacDonald P.J.P."/>
            <person name="Montmayeur A."/>
            <person name="Murphy C."/>
            <person name="Neiman D."/>
            <person name="Pearson M."/>
            <person name="Priest M."/>
            <person name="Roberts A."/>
            <person name="Saif S."/>
            <person name="Shea T."/>
            <person name="Shenoy N."/>
            <person name="Sisk P."/>
            <person name="Stolte C."/>
            <person name="Sykes S."/>
            <person name="Wortman J."/>
            <person name="Nusbaum C."/>
            <person name="Birren B."/>
        </authorList>
    </citation>
    <scope>NUCLEOTIDE SEQUENCE [LARGE SCALE GENOMIC DNA]</scope>
    <source>
        <strain evidence="6 7">7_3_47FAA</strain>
    </source>
</reference>
<dbReference type="UniPathway" id="UPA00629">
    <property type="reaction ID" value="UER00684"/>
</dbReference>
<evidence type="ECO:0000256" key="3">
    <source>
        <dbReference type="ARBA" id="ARBA00023277"/>
    </source>
</evidence>
<evidence type="ECO:0000256" key="4">
    <source>
        <dbReference type="HAMAP-Rule" id="MF_01241"/>
    </source>
</evidence>
<dbReference type="Pfam" id="PF01182">
    <property type="entry name" value="Glucosamine_iso"/>
    <property type="match status" value="1"/>
</dbReference>
<name>G9QGQ9_9BACI</name>
<dbReference type="Proteomes" id="UP000011747">
    <property type="component" value="Unassembled WGS sequence"/>
</dbReference>
<evidence type="ECO:0000313" key="6">
    <source>
        <dbReference type="EMBL" id="EHL79636.1"/>
    </source>
</evidence>
<protein>
    <recommendedName>
        <fullName evidence="4">Glucosamine-6-phosphate deaminase</fullName>
        <ecNumber evidence="4">3.5.99.6</ecNumber>
    </recommendedName>
    <alternativeName>
        <fullName evidence="4">GlcN6P deaminase</fullName>
        <shortName evidence="4">GNPDA</shortName>
    </alternativeName>
    <alternativeName>
        <fullName evidence="4">Glucosamine-6-phosphate isomerase</fullName>
    </alternativeName>
</protein>
<dbReference type="RefSeq" id="WP_003352345.1">
    <property type="nucleotide sequence ID" value="NZ_JH414740.1"/>
</dbReference>
<accession>G9QGQ9</accession>
<dbReference type="GO" id="GO:0005975">
    <property type="term" value="P:carbohydrate metabolic process"/>
    <property type="evidence" value="ECO:0007669"/>
    <property type="project" value="InterPro"/>
</dbReference>
<dbReference type="GO" id="GO:0005737">
    <property type="term" value="C:cytoplasm"/>
    <property type="evidence" value="ECO:0007669"/>
    <property type="project" value="TreeGrafter"/>
</dbReference>
<comment type="caution">
    <text evidence="6">The sequence shown here is derived from an EMBL/GenBank/DDBJ whole genome shotgun (WGS) entry which is preliminary data.</text>
</comment>
<dbReference type="GO" id="GO:0006043">
    <property type="term" value="P:glucosamine catabolic process"/>
    <property type="evidence" value="ECO:0007669"/>
    <property type="project" value="TreeGrafter"/>
</dbReference>
<dbReference type="NCBIfam" id="TIGR00502">
    <property type="entry name" value="nagB"/>
    <property type="match status" value="1"/>
</dbReference>
<organism evidence="6 7">
    <name type="scientific">Bacillus smithii 7_3_47FAA</name>
    <dbReference type="NCBI Taxonomy" id="665952"/>
    <lineage>
        <taxon>Bacteria</taxon>
        <taxon>Bacillati</taxon>
        <taxon>Bacillota</taxon>
        <taxon>Bacilli</taxon>
        <taxon>Bacillales</taxon>
        <taxon>Bacillaceae</taxon>
        <taxon>Bacillus</taxon>
    </lineage>
</organism>
<dbReference type="Gene3D" id="3.40.50.1360">
    <property type="match status" value="1"/>
</dbReference>
<feature type="active site" description="For ring-opening step" evidence="4">
    <location>
        <position position="136"/>
    </location>
</feature>
<gene>
    <name evidence="4" type="primary">nagB</name>
    <name evidence="6" type="ORF">HMPREF1015_00968</name>
</gene>
<feature type="active site" description="Proton acceptor; for enolization step" evidence="4">
    <location>
        <position position="67"/>
    </location>
</feature>
<dbReference type="PATRIC" id="fig|665952.3.peg.78"/>